<comment type="similarity">
    <text evidence="1 8">Belongs to the class-II aminoacyl-tRNA synthetase family.</text>
</comment>
<feature type="binding site" evidence="8">
    <location>
        <position position="412"/>
    </location>
    <ligand>
        <name>Mg(2+)</name>
        <dbReference type="ChEBI" id="CHEBI:18420"/>
        <label>2</label>
    </ligand>
</feature>
<comment type="cofactor">
    <cofactor evidence="8 9">
        <name>Mg(2+)</name>
        <dbReference type="ChEBI" id="CHEBI:18420"/>
    </cofactor>
    <text evidence="8 9">Binds 3 Mg(2+) ions per subunit.</text>
</comment>
<dbReference type="CDD" id="cd00775">
    <property type="entry name" value="LysRS_core"/>
    <property type="match status" value="1"/>
</dbReference>
<dbReference type="SUPFAM" id="SSF50249">
    <property type="entry name" value="Nucleic acid-binding proteins"/>
    <property type="match status" value="1"/>
</dbReference>
<organism evidence="11 12">
    <name type="scientific">Candidatus Uzinura diaspidicola str. ASNER</name>
    <dbReference type="NCBI Taxonomy" id="1133592"/>
    <lineage>
        <taxon>Bacteria</taxon>
        <taxon>Pseudomonadati</taxon>
        <taxon>Bacteroidota</taxon>
        <taxon>Flavobacteriia</taxon>
        <taxon>Flavobacteriales</taxon>
        <taxon>Candidatus Uzinura</taxon>
    </lineage>
</organism>
<dbReference type="InterPro" id="IPR002313">
    <property type="entry name" value="Lys-tRNA-ligase_II"/>
</dbReference>
<accession>L7VJS5</accession>
<comment type="subunit">
    <text evidence="8">Homodimer.</text>
</comment>
<dbReference type="PANTHER" id="PTHR42918">
    <property type="entry name" value="LYSYL-TRNA SYNTHETASE"/>
    <property type="match status" value="1"/>
</dbReference>
<evidence type="ECO:0000256" key="4">
    <source>
        <dbReference type="ARBA" id="ARBA00022741"/>
    </source>
</evidence>
<dbReference type="EMBL" id="CP003263">
    <property type="protein sequence ID" value="AGC66972.1"/>
    <property type="molecule type" value="Genomic_DNA"/>
</dbReference>
<dbReference type="PROSITE" id="PS50862">
    <property type="entry name" value="AA_TRNA_LIGASE_II"/>
    <property type="match status" value="1"/>
</dbReference>
<dbReference type="GO" id="GO:0006430">
    <property type="term" value="P:lysyl-tRNA aminoacylation"/>
    <property type="evidence" value="ECO:0007669"/>
    <property type="project" value="UniProtKB-UniRule"/>
</dbReference>
<dbReference type="GO" id="GO:0005524">
    <property type="term" value="F:ATP binding"/>
    <property type="evidence" value="ECO:0007669"/>
    <property type="project" value="UniProtKB-UniRule"/>
</dbReference>
<evidence type="ECO:0000256" key="5">
    <source>
        <dbReference type="ARBA" id="ARBA00022840"/>
    </source>
</evidence>
<dbReference type="PATRIC" id="fig|1133592.3.peg.201"/>
<dbReference type="NCBIfam" id="TIGR00499">
    <property type="entry name" value="lysS_bact"/>
    <property type="match status" value="1"/>
</dbReference>
<evidence type="ECO:0000256" key="1">
    <source>
        <dbReference type="ARBA" id="ARBA00008226"/>
    </source>
</evidence>
<evidence type="ECO:0000313" key="11">
    <source>
        <dbReference type="EMBL" id="AGC66972.1"/>
    </source>
</evidence>
<dbReference type="InterPro" id="IPR004365">
    <property type="entry name" value="NA-bd_OB_tRNA"/>
</dbReference>
<dbReference type="Pfam" id="PF00152">
    <property type="entry name" value="tRNA-synt_2"/>
    <property type="match status" value="1"/>
</dbReference>
<comment type="subcellular location">
    <subcellularLocation>
        <location evidence="8">Cytoplasm</location>
    </subcellularLocation>
</comment>
<evidence type="ECO:0000256" key="3">
    <source>
        <dbReference type="ARBA" id="ARBA00022723"/>
    </source>
</evidence>
<dbReference type="InterPro" id="IPR045864">
    <property type="entry name" value="aa-tRNA-synth_II/BPL/LPL"/>
</dbReference>
<dbReference type="HOGENOM" id="CLU_008255_6_0_10"/>
<dbReference type="InterPro" id="IPR044136">
    <property type="entry name" value="Lys-tRNA-ligase_II_N"/>
</dbReference>
<keyword evidence="8" id="KW-0963">Cytoplasm</keyword>
<dbReference type="OrthoDB" id="9801152at2"/>
<keyword evidence="2 8" id="KW-0436">Ligase</keyword>
<evidence type="ECO:0000256" key="2">
    <source>
        <dbReference type="ARBA" id="ARBA00022598"/>
    </source>
</evidence>
<evidence type="ECO:0000256" key="9">
    <source>
        <dbReference type="RuleBase" id="RU000336"/>
    </source>
</evidence>
<keyword evidence="8" id="KW-0648">Protein biosynthesis</keyword>
<gene>
    <name evidence="8 11" type="primary">lysS</name>
    <name evidence="11" type="ORF">ASNER_218</name>
</gene>
<dbReference type="InterPro" id="IPR012340">
    <property type="entry name" value="NA-bd_OB-fold"/>
</dbReference>
<name>L7VJS5_9FLAO</name>
<dbReference type="HAMAP" id="MF_00252">
    <property type="entry name" value="Lys_tRNA_synth_class2"/>
    <property type="match status" value="1"/>
</dbReference>
<dbReference type="GO" id="GO:0000049">
    <property type="term" value="F:tRNA binding"/>
    <property type="evidence" value="ECO:0007669"/>
    <property type="project" value="TreeGrafter"/>
</dbReference>
<dbReference type="CDD" id="cd04322">
    <property type="entry name" value="LysRS_N"/>
    <property type="match status" value="1"/>
</dbReference>
<keyword evidence="5 8" id="KW-0067">ATP-binding</keyword>
<dbReference type="SUPFAM" id="SSF55681">
    <property type="entry name" value="Class II aaRS and biotin synthetases"/>
    <property type="match status" value="1"/>
</dbReference>
<dbReference type="GO" id="GO:0004824">
    <property type="term" value="F:lysine-tRNA ligase activity"/>
    <property type="evidence" value="ECO:0007669"/>
    <property type="project" value="UniProtKB-UniRule"/>
</dbReference>
<evidence type="ECO:0000256" key="6">
    <source>
        <dbReference type="ARBA" id="ARBA00023146"/>
    </source>
</evidence>
<feature type="binding site" evidence="8">
    <location>
        <position position="412"/>
    </location>
    <ligand>
        <name>Mg(2+)</name>
        <dbReference type="ChEBI" id="CHEBI:18420"/>
        <label>1</label>
    </ligand>
</feature>
<feature type="binding site" evidence="8">
    <location>
        <position position="405"/>
    </location>
    <ligand>
        <name>Mg(2+)</name>
        <dbReference type="ChEBI" id="CHEBI:18420"/>
        <label>1</label>
    </ligand>
</feature>
<dbReference type="InterPro" id="IPR018149">
    <property type="entry name" value="Lys-tRNA-synth_II_C"/>
</dbReference>
<dbReference type="STRING" id="1133592.ASNER_218"/>
<dbReference type="Gene3D" id="3.30.930.10">
    <property type="entry name" value="Bira Bifunctional Protein, Domain 2"/>
    <property type="match status" value="1"/>
</dbReference>
<dbReference type="EC" id="6.1.1.6" evidence="8"/>
<keyword evidence="4 8" id="KW-0547">Nucleotide-binding</keyword>
<protein>
    <recommendedName>
        <fullName evidence="8">Lysine--tRNA ligase</fullName>
        <ecNumber evidence="8">6.1.1.6</ecNumber>
    </recommendedName>
    <alternativeName>
        <fullName evidence="8">Lysyl-tRNA synthetase</fullName>
        <shortName evidence="8">LysRS</shortName>
    </alternativeName>
</protein>
<keyword evidence="12" id="KW-1185">Reference proteome</keyword>
<dbReference type="PANTHER" id="PTHR42918:SF15">
    <property type="entry name" value="LYSINE--TRNA LIGASE, CHLOROPLASTIC_MITOCHONDRIAL"/>
    <property type="match status" value="1"/>
</dbReference>
<dbReference type="InterPro" id="IPR006195">
    <property type="entry name" value="aa-tRNA-synth_II"/>
</dbReference>
<dbReference type="KEGG" id="udi:ASNER_218"/>
<proteinExistence type="inferred from homology"/>
<dbReference type="Gene3D" id="2.40.50.140">
    <property type="entry name" value="Nucleic acid-binding proteins"/>
    <property type="match status" value="1"/>
</dbReference>
<sequence length="495" mass="57249">MQSRPQNLSEQEIIRRIKLNKIKEIGIESYPAASYHISSCVKKLVENYKEYAIANIAGRIMRIRIMGNASFSVLQDHSSFIQLYVRSEKISNYNIVKKLLDIGDIIGVKGFIFKTSIGEISMHVKNIVILSKSLRPLPQVKSDRQGKIYDVFSDIDLRHRLRYVDLIVNESVKTVFCLRSRIIETIREFLNKLHCLEVETPILQNISGGASALPFITFHKSLNIPLYLRIANELYLKRVIVGGFEGIYEFARDFRNEGIDRTHNPEFTILELYVAYKDYYWMMDIMEKLLKTICMKIYNNTEIKIGNKTISFTQTFPRIPIDKSIEAYTGINISGMDEDSLRKVCKNLHLKDDKTMGKGKLIDNLFSDKCENKYIQPTFIIDHPIEMSPLTKKHRKKRGLTERFEFFINGNEIANSYSELNDPIEQLKRFKEQLQLAENGDDEAMFIDYDFIRALEFGMPPNAGIGIGIDRLVMFLTKTTSIQEILLFPQSKTKA</sequence>
<keyword evidence="8 9" id="KW-0460">Magnesium</keyword>
<evidence type="ECO:0000256" key="7">
    <source>
        <dbReference type="ARBA" id="ARBA00048573"/>
    </source>
</evidence>
<dbReference type="GO" id="GO:0000287">
    <property type="term" value="F:magnesium ion binding"/>
    <property type="evidence" value="ECO:0007669"/>
    <property type="project" value="UniProtKB-UniRule"/>
</dbReference>
<keyword evidence="6 8" id="KW-0030">Aminoacyl-tRNA synthetase</keyword>
<dbReference type="Proteomes" id="UP000011174">
    <property type="component" value="Chromosome"/>
</dbReference>
<evidence type="ECO:0000259" key="10">
    <source>
        <dbReference type="PROSITE" id="PS50862"/>
    </source>
</evidence>
<evidence type="ECO:0000256" key="8">
    <source>
        <dbReference type="HAMAP-Rule" id="MF_00252"/>
    </source>
</evidence>
<reference evidence="11 12" key="1">
    <citation type="journal article" date="2013" name="Environ. Microbiol.">
        <title>The nutrient supplying capabilities of Uzinura, an endosymbiont of armoured scale insects.</title>
        <authorList>
            <person name="Sabree Z.L."/>
            <person name="Huang C.Y."/>
            <person name="Okusu A."/>
            <person name="Moran N.A."/>
            <person name="Normark B.B."/>
        </authorList>
    </citation>
    <scope>NUCLEOTIDE SEQUENCE [LARGE SCALE GENOMIC DNA]</scope>
    <source>
        <strain evidence="11 12">ASNER</strain>
    </source>
</reference>
<dbReference type="PRINTS" id="PR00982">
    <property type="entry name" value="TRNASYNTHLYS"/>
</dbReference>
<dbReference type="NCBIfam" id="NF001756">
    <property type="entry name" value="PRK00484.1"/>
    <property type="match status" value="1"/>
</dbReference>
<dbReference type="InterPro" id="IPR004364">
    <property type="entry name" value="Aa-tRNA-synt_II"/>
</dbReference>
<keyword evidence="3 8" id="KW-0479">Metal-binding</keyword>
<dbReference type="GO" id="GO:0005829">
    <property type="term" value="C:cytosol"/>
    <property type="evidence" value="ECO:0007669"/>
    <property type="project" value="TreeGrafter"/>
</dbReference>
<dbReference type="AlphaFoldDB" id="L7VJS5"/>
<evidence type="ECO:0000313" key="12">
    <source>
        <dbReference type="Proteomes" id="UP000011174"/>
    </source>
</evidence>
<comment type="catalytic activity">
    <reaction evidence="7 8 9">
        <text>tRNA(Lys) + L-lysine + ATP = L-lysyl-tRNA(Lys) + AMP + diphosphate</text>
        <dbReference type="Rhea" id="RHEA:20792"/>
        <dbReference type="Rhea" id="RHEA-COMP:9696"/>
        <dbReference type="Rhea" id="RHEA-COMP:9697"/>
        <dbReference type="ChEBI" id="CHEBI:30616"/>
        <dbReference type="ChEBI" id="CHEBI:32551"/>
        <dbReference type="ChEBI" id="CHEBI:33019"/>
        <dbReference type="ChEBI" id="CHEBI:78442"/>
        <dbReference type="ChEBI" id="CHEBI:78529"/>
        <dbReference type="ChEBI" id="CHEBI:456215"/>
        <dbReference type="EC" id="6.1.1.6"/>
    </reaction>
</comment>
<dbReference type="Pfam" id="PF01336">
    <property type="entry name" value="tRNA_anti-codon"/>
    <property type="match status" value="1"/>
</dbReference>
<feature type="domain" description="Aminoacyl-transfer RNA synthetases class-II family profile" evidence="10">
    <location>
        <begin position="178"/>
        <end position="489"/>
    </location>
</feature>